<dbReference type="Pfam" id="PF13240">
    <property type="entry name" value="Zn_Ribbon_1"/>
    <property type="match status" value="1"/>
</dbReference>
<feature type="domain" description="Zinc-ribbon" evidence="2">
    <location>
        <begin position="30"/>
        <end position="49"/>
    </location>
</feature>
<dbReference type="Proteomes" id="UP000315673">
    <property type="component" value="Chromosome"/>
</dbReference>
<keyword evidence="1" id="KW-0812">Transmembrane</keyword>
<dbReference type="KEGG" id="spai:FPZ24_16555"/>
<reference evidence="3 4" key="1">
    <citation type="submission" date="2019-07" db="EMBL/GenBank/DDBJ databases">
        <title>Full genome sequence of Sphingomonas sp. 4R-6-7(HKS19).</title>
        <authorList>
            <person name="Im W.-T."/>
        </authorList>
    </citation>
    <scope>NUCLEOTIDE SEQUENCE [LARGE SCALE GENOMIC DNA]</scope>
    <source>
        <strain evidence="3 4">HKS19</strain>
    </source>
</reference>
<dbReference type="EMBL" id="CP042306">
    <property type="protein sequence ID" value="QDZ08886.1"/>
    <property type="molecule type" value="Genomic_DNA"/>
</dbReference>
<sequence>MLCSSVLMHYVTAFPSTKDCEMTENLTRMCPHCDAALPDGAKYCANCGAFVAGDGENTFESAKTFVMNSAAEAEAAARGLMKDENAQKIAGAAAVGAVAAILLPISMATGALIGGGIMAYNRFAKKA</sequence>
<proteinExistence type="predicted"/>
<evidence type="ECO:0000259" key="2">
    <source>
        <dbReference type="Pfam" id="PF13240"/>
    </source>
</evidence>
<feature type="transmembrane region" description="Helical" evidence="1">
    <location>
        <begin position="89"/>
        <end position="120"/>
    </location>
</feature>
<name>A0A5B8LLC2_9SPHN</name>
<dbReference type="InterPro" id="IPR026870">
    <property type="entry name" value="Zinc_ribbon_dom"/>
</dbReference>
<keyword evidence="1" id="KW-1133">Transmembrane helix</keyword>
<gene>
    <name evidence="3" type="ORF">FPZ24_16555</name>
</gene>
<keyword evidence="4" id="KW-1185">Reference proteome</keyword>
<organism evidence="3 4">
    <name type="scientific">Sphingomonas panacisoli</name>
    <dbReference type="NCBI Taxonomy" id="1813879"/>
    <lineage>
        <taxon>Bacteria</taxon>
        <taxon>Pseudomonadati</taxon>
        <taxon>Pseudomonadota</taxon>
        <taxon>Alphaproteobacteria</taxon>
        <taxon>Sphingomonadales</taxon>
        <taxon>Sphingomonadaceae</taxon>
        <taxon>Sphingomonas</taxon>
    </lineage>
</organism>
<dbReference type="AlphaFoldDB" id="A0A5B8LLC2"/>
<evidence type="ECO:0000313" key="4">
    <source>
        <dbReference type="Proteomes" id="UP000315673"/>
    </source>
</evidence>
<evidence type="ECO:0000313" key="3">
    <source>
        <dbReference type="EMBL" id="QDZ08886.1"/>
    </source>
</evidence>
<keyword evidence="1" id="KW-0472">Membrane</keyword>
<dbReference type="OrthoDB" id="7569525at2"/>
<evidence type="ECO:0000256" key="1">
    <source>
        <dbReference type="SAM" id="Phobius"/>
    </source>
</evidence>
<protein>
    <submittedName>
        <fullName evidence="3">Zinc ribbon domain-containing protein</fullName>
    </submittedName>
</protein>
<accession>A0A5B8LLC2</accession>